<evidence type="ECO:0000256" key="11">
    <source>
        <dbReference type="ARBA" id="ARBA00023136"/>
    </source>
</evidence>
<keyword evidence="3" id="KW-0874">Quinone</keyword>
<organism evidence="13">
    <name type="scientific">freshwater metagenome</name>
    <dbReference type="NCBI Taxonomy" id="449393"/>
    <lineage>
        <taxon>unclassified sequences</taxon>
        <taxon>metagenomes</taxon>
        <taxon>ecological metagenomes</taxon>
    </lineage>
</organism>
<dbReference type="InterPro" id="IPR010226">
    <property type="entry name" value="NADH_quinone_OxRdtase_chainI"/>
</dbReference>
<evidence type="ECO:0000256" key="2">
    <source>
        <dbReference type="ARBA" id="ARBA00022485"/>
    </source>
</evidence>
<keyword evidence="5" id="KW-0677">Repeat</keyword>
<dbReference type="Gene3D" id="3.30.70.3270">
    <property type="match status" value="1"/>
</dbReference>
<keyword evidence="9" id="KW-0520">NAD</keyword>
<evidence type="ECO:0000256" key="3">
    <source>
        <dbReference type="ARBA" id="ARBA00022719"/>
    </source>
</evidence>
<evidence type="ECO:0000256" key="1">
    <source>
        <dbReference type="ARBA" id="ARBA00022475"/>
    </source>
</evidence>
<dbReference type="EMBL" id="CAFABK010000062">
    <property type="protein sequence ID" value="CAB4833431.1"/>
    <property type="molecule type" value="Genomic_DNA"/>
</dbReference>
<dbReference type="PROSITE" id="PS51379">
    <property type="entry name" value="4FE4S_FER_2"/>
    <property type="match status" value="2"/>
</dbReference>
<evidence type="ECO:0000256" key="5">
    <source>
        <dbReference type="ARBA" id="ARBA00022737"/>
    </source>
</evidence>
<dbReference type="GO" id="GO:0051539">
    <property type="term" value="F:4 iron, 4 sulfur cluster binding"/>
    <property type="evidence" value="ECO:0007669"/>
    <property type="project" value="UniProtKB-KW"/>
</dbReference>
<keyword evidence="11" id="KW-0472">Membrane</keyword>
<dbReference type="Pfam" id="PF12838">
    <property type="entry name" value="Fer4_7"/>
    <property type="match status" value="1"/>
</dbReference>
<dbReference type="GO" id="GO:0016020">
    <property type="term" value="C:membrane"/>
    <property type="evidence" value="ECO:0007669"/>
    <property type="project" value="InterPro"/>
</dbReference>
<dbReference type="AlphaFoldDB" id="A0A6J7AKF3"/>
<dbReference type="GO" id="GO:0046872">
    <property type="term" value="F:metal ion binding"/>
    <property type="evidence" value="ECO:0007669"/>
    <property type="project" value="UniProtKB-KW"/>
</dbReference>
<dbReference type="InterPro" id="IPR017896">
    <property type="entry name" value="4Fe4S_Fe-S-bd"/>
</dbReference>
<feature type="domain" description="4Fe-4S ferredoxin-type" evidence="12">
    <location>
        <begin position="61"/>
        <end position="90"/>
    </location>
</feature>
<reference evidence="13" key="1">
    <citation type="submission" date="2020-05" db="EMBL/GenBank/DDBJ databases">
        <authorList>
            <person name="Chiriac C."/>
            <person name="Salcher M."/>
            <person name="Ghai R."/>
            <person name="Kavagutti S V."/>
        </authorList>
    </citation>
    <scope>NUCLEOTIDE SEQUENCE</scope>
</reference>
<keyword evidence="10" id="KW-0830">Ubiquinone</keyword>
<keyword evidence="2" id="KW-0004">4Fe-4S</keyword>
<dbReference type="GO" id="GO:0048038">
    <property type="term" value="F:quinone binding"/>
    <property type="evidence" value="ECO:0007669"/>
    <property type="project" value="UniProtKB-KW"/>
</dbReference>
<sequence>MTNSIGIPAQAHGVIALTASACTSCMICVRECPAWCIELESHDEEVTEPGARRPRTVSVLDAFTIDFGLCMYCGICVDLCPFDALAWQPDFDYAAGSPSGLVQGINELESWGKPRD</sequence>
<keyword evidence="4" id="KW-0479">Metal-binding</keyword>
<feature type="domain" description="4Fe-4S ferredoxin-type" evidence="12">
    <location>
        <begin position="13"/>
        <end position="42"/>
    </location>
</feature>
<keyword evidence="1" id="KW-1003">Cell membrane</keyword>
<evidence type="ECO:0000313" key="13">
    <source>
        <dbReference type="EMBL" id="CAB4833431.1"/>
    </source>
</evidence>
<dbReference type="PROSITE" id="PS00198">
    <property type="entry name" value="4FE4S_FER_1"/>
    <property type="match status" value="1"/>
</dbReference>
<evidence type="ECO:0000256" key="4">
    <source>
        <dbReference type="ARBA" id="ARBA00022723"/>
    </source>
</evidence>
<evidence type="ECO:0000256" key="6">
    <source>
        <dbReference type="ARBA" id="ARBA00022967"/>
    </source>
</evidence>
<evidence type="ECO:0000256" key="9">
    <source>
        <dbReference type="ARBA" id="ARBA00023027"/>
    </source>
</evidence>
<keyword evidence="6" id="KW-1278">Translocase</keyword>
<evidence type="ECO:0000256" key="8">
    <source>
        <dbReference type="ARBA" id="ARBA00023014"/>
    </source>
</evidence>
<evidence type="ECO:0000256" key="7">
    <source>
        <dbReference type="ARBA" id="ARBA00023004"/>
    </source>
</evidence>
<proteinExistence type="predicted"/>
<keyword evidence="7" id="KW-0408">Iron</keyword>
<evidence type="ECO:0000259" key="12">
    <source>
        <dbReference type="PROSITE" id="PS51379"/>
    </source>
</evidence>
<evidence type="ECO:0000256" key="10">
    <source>
        <dbReference type="ARBA" id="ARBA00023075"/>
    </source>
</evidence>
<name>A0A6J7AKF3_9ZZZZ</name>
<dbReference type="GO" id="GO:0016651">
    <property type="term" value="F:oxidoreductase activity, acting on NAD(P)H"/>
    <property type="evidence" value="ECO:0007669"/>
    <property type="project" value="InterPro"/>
</dbReference>
<dbReference type="SUPFAM" id="SSF54862">
    <property type="entry name" value="4Fe-4S ferredoxins"/>
    <property type="match status" value="1"/>
</dbReference>
<dbReference type="PANTHER" id="PTHR10849:SF24">
    <property type="entry name" value="NADH-QUINONE OXIDOREDUCTASE SUBUNIT I 2"/>
    <property type="match status" value="1"/>
</dbReference>
<dbReference type="PANTHER" id="PTHR10849">
    <property type="entry name" value="NADH DEHYDROGENASE UBIQUINONE IRON-SULFUR PROTEIN 8, MITOCHONDRIAL"/>
    <property type="match status" value="1"/>
</dbReference>
<keyword evidence="8" id="KW-0411">Iron-sulfur</keyword>
<accession>A0A6J7AKF3</accession>
<dbReference type="InterPro" id="IPR017900">
    <property type="entry name" value="4Fe4S_Fe_S_CS"/>
</dbReference>
<protein>
    <submittedName>
        <fullName evidence="13">Unannotated protein</fullName>
    </submittedName>
</protein>
<gene>
    <name evidence="13" type="ORF">UFOPK3204_01249</name>
</gene>